<dbReference type="OrthoDB" id="5188840at2"/>
<dbReference type="EMBL" id="LDOV01000006">
    <property type="protein sequence ID" value="KLV02496.1"/>
    <property type="molecule type" value="Genomic_DNA"/>
</dbReference>
<dbReference type="PATRIC" id="fig|754436.4.peg.636"/>
<evidence type="ECO:0000259" key="3">
    <source>
        <dbReference type="Pfam" id="PF06468"/>
    </source>
</evidence>
<proteinExistence type="predicted"/>
<gene>
    <name evidence="4" type="ORF">ABT58_03010</name>
</gene>
<dbReference type="PROSITE" id="PS51257">
    <property type="entry name" value="PROKAR_LIPOPROTEIN"/>
    <property type="match status" value="1"/>
</dbReference>
<feature type="region of interest" description="Disordered" evidence="1">
    <location>
        <begin position="184"/>
        <end position="209"/>
    </location>
</feature>
<evidence type="ECO:0000256" key="2">
    <source>
        <dbReference type="SAM" id="SignalP"/>
    </source>
</evidence>
<feature type="domain" description="Spondin" evidence="3">
    <location>
        <begin position="64"/>
        <end position="184"/>
    </location>
</feature>
<keyword evidence="2" id="KW-0732">Signal</keyword>
<dbReference type="Pfam" id="PF06468">
    <property type="entry name" value="Spond_N"/>
    <property type="match status" value="1"/>
</dbReference>
<dbReference type="NCBIfam" id="NF038123">
    <property type="entry name" value="NF038123_dom"/>
    <property type="match status" value="1"/>
</dbReference>
<feature type="signal peptide" evidence="2">
    <location>
        <begin position="1"/>
        <end position="24"/>
    </location>
</feature>
<dbReference type="InterPro" id="IPR038678">
    <property type="entry name" value="Spondin_N_sf"/>
</dbReference>
<protein>
    <recommendedName>
        <fullName evidence="3">Spondin domain-containing protein</fullName>
    </recommendedName>
</protein>
<dbReference type="InterPro" id="IPR009465">
    <property type="entry name" value="Spondin_N"/>
</dbReference>
<dbReference type="AlphaFoldDB" id="A0A0J1GS62"/>
<dbReference type="RefSeq" id="WP_047872887.1">
    <property type="nucleotide sequence ID" value="NZ_BMYC01000027.1"/>
</dbReference>
<dbReference type="Proteomes" id="UP000036426">
    <property type="component" value="Unassembled WGS sequence"/>
</dbReference>
<dbReference type="Gene3D" id="2.60.40.2130">
    <property type="entry name" value="F-spondin domain"/>
    <property type="match status" value="1"/>
</dbReference>
<reference evidence="4 5" key="1">
    <citation type="submission" date="2015-05" db="EMBL/GenBank/DDBJ databases">
        <title>Photobacterium galathea sp. nov.</title>
        <authorList>
            <person name="Machado H."/>
            <person name="Gram L."/>
        </authorList>
    </citation>
    <scope>NUCLEOTIDE SEQUENCE [LARGE SCALE GENOMIC DNA]</scope>
    <source>
        <strain evidence="4 5">DSM 25995</strain>
    </source>
</reference>
<feature type="chain" id="PRO_5005251899" description="Spondin domain-containing protein" evidence="2">
    <location>
        <begin position="25"/>
        <end position="248"/>
    </location>
</feature>
<keyword evidence="5" id="KW-1185">Reference proteome</keyword>
<evidence type="ECO:0000313" key="4">
    <source>
        <dbReference type="EMBL" id="KLV02496.1"/>
    </source>
</evidence>
<evidence type="ECO:0000313" key="5">
    <source>
        <dbReference type="Proteomes" id="UP000036426"/>
    </source>
</evidence>
<sequence>MRNCTRKGNIYRSGLLALSVLLLAGCPNDDDDNGVTPIGDAPTPNTEGRFVVEVTNLTANQPLSPVALIAHHDDYQLFEIGQPASLALEALAESGDNSDVLAEKDSNTAIIASYGGTGVIPPANGEQFTLSLPIDSPAYLTVASMLVNTNDAFVSERSPNLSDLLIGEMITVSVPVWDAGTEDNTETAATIPGPAGGGEGFNSARESNDRVSFHPGVVSQDDRLATSALSANHRFLNPGVSMRIMRVE</sequence>
<comment type="caution">
    <text evidence="4">The sequence shown here is derived from an EMBL/GenBank/DDBJ whole genome shotgun (WGS) entry which is preliminary data.</text>
</comment>
<name>A0A0J1GS62_9GAMM</name>
<accession>A0A0J1GS62</accession>
<evidence type="ECO:0000256" key="1">
    <source>
        <dbReference type="SAM" id="MobiDB-lite"/>
    </source>
</evidence>
<organism evidence="4 5">
    <name type="scientific">Photobacterium aphoticum</name>
    <dbReference type="NCBI Taxonomy" id="754436"/>
    <lineage>
        <taxon>Bacteria</taxon>
        <taxon>Pseudomonadati</taxon>
        <taxon>Pseudomonadota</taxon>
        <taxon>Gammaproteobacteria</taxon>
        <taxon>Vibrionales</taxon>
        <taxon>Vibrionaceae</taxon>
        <taxon>Photobacterium</taxon>
    </lineage>
</organism>